<feature type="compositionally biased region" description="Basic residues" evidence="1">
    <location>
        <begin position="2761"/>
        <end position="2773"/>
    </location>
</feature>
<feature type="region of interest" description="Disordered" evidence="1">
    <location>
        <begin position="2804"/>
        <end position="2834"/>
    </location>
</feature>
<dbReference type="OrthoDB" id="7463333at2759"/>
<feature type="region of interest" description="Disordered" evidence="1">
    <location>
        <begin position="624"/>
        <end position="648"/>
    </location>
</feature>
<sequence>MKTVRKVHTGLPNCSCTSCTYKSGSENASVKRFMAHGSRIDRLYYGKYIPLRERKLLERLVRTRAEYDDIRARLLSDSTHSLSTKATKKSSRELDDVEKGSAAIFELVNLVDKGATLGLGECCSCCSCDSKGIRGNVRHMRRGHGPERRVFKEERMAETHRRRKGVRFKTKHIRSDPCTCALKLSSHLKHHATEVFRRKHRPESTEFYTTTDEERQNKQRRVRDFVHRSYENIKHVNKEMEQKFLEGVKKAKESKTKIQENLHLDTQYSAVQLKQARRSLKSKVRGDEKRHSNISELQLNDLLAICMCSEDEIFERPHESLLSVYTRRSKEKIMEAKGKLKSVVKSTVSRKPKVKKVATKGSQIEIAPEQTLGAQLKKQSVICICPEDKSLKKSLKESSFSVHTKRSKEKVVEATEKLKSVVKSTISRKQKEGKISSKGSQTQIAPENNLAAQLKKESVICICPEDQAFKKPRRGGGRKISTRTSETQFARGKDLAFQVKKDSLMKYKEDLIRKQIMKEWECGPECIEGPCDPQECLIKLERKRRNKGVKHRGIEYRQAHLQKKSGPVIQQKHAKVQEELMFPPPKGKQKPILRTQQTEGQADQIASGEQFDTKQKSKIISKRERVDKGMSPKVVKTPEKKSSPQQGVRISSSFSLNVQLYKGIPKAEVPKGNVTATKQSKSGSKNKMVKRPKNLHDKGITQVVTKHSSRDTQTRAHSLKRCFCTLKLKSKARNRRRNKPLEKSIFTETSSLTQCNIKCSTDMCEQLLCEKLYKKSSKVQTNNQKRNRREKKFRSPQLLPYECEPGVCIPGECDPYQCIQLINLREAKARRRSTPCSTCTSRKTKSTSTITPKSNKLSKAKFIQSMYSYNAASKRNETTFKIQQRNIPHTPGRQAVRIGSSFSFNIEFYKNRPGEHLSYPSDLKTISVQPKYKSIPKRKRVKVQAIQGDAIGFHENMPTQVYRKARDVSMSTVLKRCFCTLKIQKKEHVKIKKNKMLTVGTKTVDELYYNTETSNKATRTKKKYMRSLEPYECEPFTCIPGECNPYECLERINRRHLRDVGVNSSKYPDVNRGSSTSEKSYRSTVTQLKPKTKPKKVLTKGKKLKQAPQVTKASVEDYSNYSSSARSRQAVRIGSTFSFDVEFYKNKPVKDVLTDYQMRPALRMDSRPDKRNQGIKVKKLNVANLDTQVNYKHRNKGSATKPLLKRCFCTLNLQKRKGYVVPQNVYTVNTAMIKENKFSIFKPHRSNFPKISKSAKLNDKIYNMSHFLINSLSKGVSRKSIEKISCKRCYSMNECKYETLKLISQTTLQNKELRCKKISHEQIVTANRNLKRYVSQVNQKSITYTSTKSHTALERTPYMKGYLCTMNLQVQTNNTIMRNQKRSNRNWKLKPYECEPGVCVPGECDPYECLKLIRRRESHFAKKIGTANNAASESSYTNLAPKYRSHKMQSLSQKIAKPHFIQHEEQYSSGSKKAVRIGSKFSFNVEFSKNSPGAEIDHHITSDTISKTEPRRPRRLSKITGINKIRYRDRQSQSTLGKTFQKASATLPMMKRCFCTLKLQKKGRLFRHDSKNPTEAMQTEPMTPQLITTDRGQNTAKFKPIKLAHALEPYECMPGICSPGECNPYECLEIMNRMNRPQTVDFGVNALGPRSKSAGSMYDVYGKNKNRGVNVRHKVANRPTFYEGRYRERDRQVQLIEPGRQTVRISSSFKFNIEFRKGTDSAYPEDYKYTKDSREDHVPDLKKRFVTNRQSSSETISPKHHKKLQIKDKVHAASTMTTSFMKRCFCVLKLKKKNRAIMNEINEENFPKPVYVNKKINTRHYKEPVMQLEPYECEPGVCIPGKCNPYVCEKLIKRRLQSTASGTPLRFTRSVSSNSPRSYTRNVNTQLHPKRKFGDLKRQVYTKTRIQDSNRQVVRIGSNFRFDIEFYKNKPSNEISGYNPKPHTDEHLHFERRRRQGRNIGTNGHSPSFKSHSSQAYAKRRDFGAGINNVLKRCFCTLQLYNERSKKYMTRKPRHPIKNEVHSKSVMTTERNKLNFRALEPYECEPNFCIPYECDPYECLERIKLRQRKNLRQTGMSTGLSTHSVGNYTRPIGRSRRGTQSIAYKNRDKFKRPKTHTIHNTQSKQCVRIGSSFSFDIEFFKNKGGGLQLDQKPKHFEPRQSFNQFARGSHRIKGRNKGFQYMSPSNAMKTQINNEFTKTQSTMARLAQPLKRCFCTFNLKKNKARSHPLPKPLQVNVSTETMARGFKTQPLPKLLPYECEPNFCVPYECDPLECLERIKTRQRHHKDYGTSTDYLQKNRIGTSMDMPHTKNKRLQWKSLGHIQNKKRYKQPLTSGPAKQAVRIGSNFSFNVEFYKQKGSGGFENNVSEYNKPMIQKRRPVHFAQTPKVNRYVNNMHNGHKMMRSHGNQSPHVGRESKSSGIEPFLKRCFCTLKLQKRPGQRNPNFMPDGTQSNVIGESRPRSLTIDKGTITKKYRNYPKLSKYECEPNTCIPGECDPYECLKRIKERHLYSRDMTTQMMNDYCTRGICTDLANFKSKKLQSNRFGDIDNVTQNPNVVEVPRFENLLNPQAVKIGSNISFNIEFYKERLPPNFEMKEKGDKYDEKHYEATGKIPRIKFNTNGVMACPRGICLSKGSQGYRVPTDSKAVEIGNALKRCFCTLKLQKELNSNRTNTNNRNPPFPQTFEVRRVGVQNKKFVKKPLTEVNSVGTKTKAKYLKNNNHEMEVIHPYSAKKFNKSKSKTKFNKPKIERKVTPKTSNIKNRGKRLTKKKSKRALSQVQTPSKQSSSLLKKFMCKCAQIFTPKSSSEKQVTTNKHHSKKNQTVNSAKKKSTKVGEMTTIEDNDNSVRCHDACAYNLNHPLANNAQLNPTISIKIKKKHKKFQIHENELSKNAQSKSEHQKGKTKKLNENTVAKNDNTLCEHCENVKMKKQRSQPLKVHFEDSPITEKKDLGRKMKNKDGLTHLNKSVDQIDKHKKNTKNKKIRIEVPARKTPQYCKFCTTCGTKLNNEEIQKASGDQKSVKNESKDKDKDIIQSTGDKILNKLFSGDKISSTSDKIRNLFNLNQSVDNICSAKGPEPPLFEMQLDSEDYAILNKDEIIDKVRIHSKKTTKEIKEKSSVKGHSKSCSCCICLGKKNKIALSVGGKTSKPTGKPCICGSLVCAEKLEKMKDGEPTTSHTLRHVKPCDCGSPVCARESVKMSSISKSDHMTCVCEDEIKKQKRKQKLKENRIQGKQRAIRLRMYENEDAIRMAKRRKAERLMEKKINKNASDPILFAESVIDVGKLGVTAVTDILRVFVRTAVDPKHAYHTLKDMKNDPSLIAKYIKRGVRGSGVAATARRIRLRCLAMRGVKKVRGILESYPITNYLLYIASKDPKKRLPKKKPIKREQIDFSCSLYMASLRKRPFLSVYNKYPWFYPHFLSLLNVWKQFTDIALFLLAVVVWSPCIICMEACRAIMCCFFCTG</sequence>
<protein>
    <submittedName>
        <fullName evidence="2">(African queen) hypothetical protein</fullName>
    </submittedName>
</protein>
<proteinExistence type="predicted"/>
<feature type="compositionally biased region" description="Basic residues" evidence="1">
    <location>
        <begin position="1090"/>
        <end position="1105"/>
    </location>
</feature>
<dbReference type="Proteomes" id="UP000789524">
    <property type="component" value="Unassembled WGS sequence"/>
</dbReference>
<comment type="caution">
    <text evidence="2">The sequence shown here is derived from an EMBL/GenBank/DDBJ whole genome shotgun (WGS) entry which is preliminary data.</text>
</comment>
<organism evidence="2 3">
    <name type="scientific">Danaus chrysippus</name>
    <name type="common">African queen</name>
    <dbReference type="NCBI Taxonomy" id="151541"/>
    <lineage>
        <taxon>Eukaryota</taxon>
        <taxon>Metazoa</taxon>
        <taxon>Ecdysozoa</taxon>
        <taxon>Arthropoda</taxon>
        <taxon>Hexapoda</taxon>
        <taxon>Insecta</taxon>
        <taxon>Pterygota</taxon>
        <taxon>Neoptera</taxon>
        <taxon>Endopterygota</taxon>
        <taxon>Lepidoptera</taxon>
        <taxon>Glossata</taxon>
        <taxon>Ditrysia</taxon>
        <taxon>Papilionoidea</taxon>
        <taxon>Nymphalidae</taxon>
        <taxon>Danainae</taxon>
        <taxon>Danaini</taxon>
        <taxon>Danaina</taxon>
        <taxon>Danaus</taxon>
        <taxon>Anosia</taxon>
    </lineage>
</organism>
<accession>A0A8J2QFH9</accession>
<evidence type="ECO:0000313" key="3">
    <source>
        <dbReference type="Proteomes" id="UP000789524"/>
    </source>
</evidence>
<gene>
    <name evidence="2" type="ORF">DCHRY22_LOCUS2293</name>
</gene>
<feature type="region of interest" description="Disordered" evidence="1">
    <location>
        <begin position="2886"/>
        <end position="2905"/>
    </location>
</feature>
<dbReference type="EMBL" id="CAKASE010000045">
    <property type="protein sequence ID" value="CAG9560673.1"/>
    <property type="molecule type" value="Genomic_DNA"/>
</dbReference>
<reference evidence="2" key="1">
    <citation type="submission" date="2021-09" db="EMBL/GenBank/DDBJ databases">
        <authorList>
            <person name="Martin H S."/>
        </authorList>
    </citation>
    <scope>NUCLEOTIDE SEQUENCE</scope>
</reference>
<name>A0A8J2QFH9_9NEOP</name>
<evidence type="ECO:0000256" key="1">
    <source>
        <dbReference type="SAM" id="MobiDB-lite"/>
    </source>
</evidence>
<feature type="region of interest" description="Disordered" evidence="1">
    <location>
        <begin position="2752"/>
        <end position="2782"/>
    </location>
</feature>
<feature type="compositionally biased region" description="Polar residues" evidence="1">
    <location>
        <begin position="1062"/>
        <end position="1078"/>
    </location>
</feature>
<evidence type="ECO:0000313" key="2">
    <source>
        <dbReference type="EMBL" id="CAG9560673.1"/>
    </source>
</evidence>
<feature type="region of interest" description="Disordered" evidence="1">
    <location>
        <begin position="1062"/>
        <end position="1105"/>
    </location>
</feature>
<feature type="compositionally biased region" description="Basic and acidic residues" evidence="1">
    <location>
        <begin position="624"/>
        <end position="642"/>
    </location>
</feature>
<keyword evidence="3" id="KW-1185">Reference proteome</keyword>